<name>A0A6A6TE23_9PLEO</name>
<dbReference type="InterPro" id="IPR000415">
    <property type="entry name" value="Nitroreductase-like"/>
</dbReference>
<evidence type="ECO:0000313" key="8">
    <source>
        <dbReference type="EMBL" id="KAF2658090.1"/>
    </source>
</evidence>
<dbReference type="SUPFAM" id="SSF55469">
    <property type="entry name" value="FMN-dependent nitroreductase-like"/>
    <property type="match status" value="1"/>
</dbReference>
<dbReference type="Proteomes" id="UP000799324">
    <property type="component" value="Unassembled WGS sequence"/>
</dbReference>
<dbReference type="PANTHER" id="PTHR43673">
    <property type="entry name" value="NAD(P)H NITROREDUCTASE YDGI-RELATED"/>
    <property type="match status" value="1"/>
</dbReference>
<evidence type="ECO:0000256" key="1">
    <source>
        <dbReference type="ARBA" id="ARBA00001917"/>
    </source>
</evidence>
<keyword evidence="5" id="KW-0560">Oxidoreductase</keyword>
<feature type="region of interest" description="Disordered" evidence="6">
    <location>
        <begin position="1"/>
        <end position="23"/>
    </location>
</feature>
<sequence>MATSSPTLASEESGKPSPHPQTDIDPLTHLSTLLNSRHSTRAFLPTPVPLTAIHNALSLAQTAPSNSNIQNWRLYLLSGHSLSKLTTALSSAAREGAPVSSHLPSEFAHFRSELGQKVYSEGYGVSRSDPAARIAKSRRNYTFFDAPLGGVICMDKELASYDAVSVGMWLQSFLLALTAQGLGSCVMVSTKGYEEVVKKTVGIPDGLEVLSGLAIGYEDTSERVNSIRSGRADWRDAVVEMSD</sequence>
<evidence type="ECO:0000259" key="7">
    <source>
        <dbReference type="Pfam" id="PF00881"/>
    </source>
</evidence>
<evidence type="ECO:0000256" key="5">
    <source>
        <dbReference type="ARBA" id="ARBA00023002"/>
    </source>
</evidence>
<dbReference type="CDD" id="cd02136">
    <property type="entry name" value="PnbA_NfnB-like"/>
    <property type="match status" value="1"/>
</dbReference>
<keyword evidence="9" id="KW-1185">Reference proteome</keyword>
<feature type="domain" description="Nitroreductase" evidence="7">
    <location>
        <begin position="36"/>
        <end position="217"/>
    </location>
</feature>
<evidence type="ECO:0000256" key="2">
    <source>
        <dbReference type="ARBA" id="ARBA00007118"/>
    </source>
</evidence>
<organism evidence="8 9">
    <name type="scientific">Lophiostoma macrostomum CBS 122681</name>
    <dbReference type="NCBI Taxonomy" id="1314788"/>
    <lineage>
        <taxon>Eukaryota</taxon>
        <taxon>Fungi</taxon>
        <taxon>Dikarya</taxon>
        <taxon>Ascomycota</taxon>
        <taxon>Pezizomycotina</taxon>
        <taxon>Dothideomycetes</taxon>
        <taxon>Pleosporomycetidae</taxon>
        <taxon>Pleosporales</taxon>
        <taxon>Lophiostomataceae</taxon>
        <taxon>Lophiostoma</taxon>
    </lineage>
</organism>
<protein>
    <submittedName>
        <fullName evidence="8">Nitroreductase</fullName>
    </submittedName>
</protein>
<evidence type="ECO:0000256" key="6">
    <source>
        <dbReference type="SAM" id="MobiDB-lite"/>
    </source>
</evidence>
<comment type="cofactor">
    <cofactor evidence="1">
        <name>FMN</name>
        <dbReference type="ChEBI" id="CHEBI:58210"/>
    </cofactor>
</comment>
<evidence type="ECO:0000256" key="4">
    <source>
        <dbReference type="ARBA" id="ARBA00022643"/>
    </source>
</evidence>
<dbReference type="Pfam" id="PF00881">
    <property type="entry name" value="Nitroreductase"/>
    <property type="match status" value="1"/>
</dbReference>
<dbReference type="Gene3D" id="3.40.109.10">
    <property type="entry name" value="NADH Oxidase"/>
    <property type="match status" value="1"/>
</dbReference>
<dbReference type="InterPro" id="IPR029479">
    <property type="entry name" value="Nitroreductase"/>
</dbReference>
<dbReference type="EMBL" id="MU004318">
    <property type="protein sequence ID" value="KAF2658090.1"/>
    <property type="molecule type" value="Genomic_DNA"/>
</dbReference>
<gene>
    <name evidence="8" type="ORF">K491DRAFT_653548</name>
</gene>
<proteinExistence type="inferred from homology"/>
<evidence type="ECO:0000256" key="3">
    <source>
        <dbReference type="ARBA" id="ARBA00022630"/>
    </source>
</evidence>
<dbReference type="OrthoDB" id="41362at2759"/>
<reference evidence="8" key="1">
    <citation type="journal article" date="2020" name="Stud. Mycol.">
        <title>101 Dothideomycetes genomes: a test case for predicting lifestyles and emergence of pathogens.</title>
        <authorList>
            <person name="Haridas S."/>
            <person name="Albert R."/>
            <person name="Binder M."/>
            <person name="Bloem J."/>
            <person name="Labutti K."/>
            <person name="Salamov A."/>
            <person name="Andreopoulos B."/>
            <person name="Baker S."/>
            <person name="Barry K."/>
            <person name="Bills G."/>
            <person name="Bluhm B."/>
            <person name="Cannon C."/>
            <person name="Castanera R."/>
            <person name="Culley D."/>
            <person name="Daum C."/>
            <person name="Ezra D."/>
            <person name="Gonzalez J."/>
            <person name="Henrissat B."/>
            <person name="Kuo A."/>
            <person name="Liang C."/>
            <person name="Lipzen A."/>
            <person name="Lutzoni F."/>
            <person name="Magnuson J."/>
            <person name="Mondo S."/>
            <person name="Nolan M."/>
            <person name="Ohm R."/>
            <person name="Pangilinan J."/>
            <person name="Park H.-J."/>
            <person name="Ramirez L."/>
            <person name="Alfaro M."/>
            <person name="Sun H."/>
            <person name="Tritt A."/>
            <person name="Yoshinaga Y."/>
            <person name="Zwiers L.-H."/>
            <person name="Turgeon B."/>
            <person name="Goodwin S."/>
            <person name="Spatafora J."/>
            <person name="Crous P."/>
            <person name="Grigoriev I."/>
        </authorList>
    </citation>
    <scope>NUCLEOTIDE SEQUENCE</scope>
    <source>
        <strain evidence="8">CBS 122681</strain>
    </source>
</reference>
<evidence type="ECO:0000313" key="9">
    <source>
        <dbReference type="Proteomes" id="UP000799324"/>
    </source>
</evidence>
<dbReference type="GO" id="GO:0016491">
    <property type="term" value="F:oxidoreductase activity"/>
    <property type="evidence" value="ECO:0007669"/>
    <property type="project" value="UniProtKB-KW"/>
</dbReference>
<keyword evidence="4" id="KW-0288">FMN</keyword>
<dbReference type="AlphaFoldDB" id="A0A6A6TE23"/>
<keyword evidence="3" id="KW-0285">Flavoprotein</keyword>
<accession>A0A6A6TE23</accession>
<dbReference type="PANTHER" id="PTHR43673:SF2">
    <property type="entry name" value="NITROREDUCTASE"/>
    <property type="match status" value="1"/>
</dbReference>
<feature type="compositionally biased region" description="Polar residues" evidence="6">
    <location>
        <begin position="1"/>
        <end position="10"/>
    </location>
</feature>
<comment type="similarity">
    <text evidence="2">Belongs to the nitroreductase family.</text>
</comment>